<sequence length="215" mass="23131">MTAGAGLRRFREPAPAAHGQRAGPRCELCAAGLESGHGHVVDLDGRGLLCVCRACRTVLTRPGAAGGRYRGVPDRHRYLRGFALGPAQWEALQLPVGMAFAFRNSQLDRYVVFYPSPGGATESLLPDGAWRQIMAAHPDVADLADDVEALLLRRRPDGAECHLVPIDTCYDLVGRVRLHWRGFDGGADVHRELDAFFAGLRARAGGPAPRGSTDG</sequence>
<evidence type="ECO:0000313" key="3">
    <source>
        <dbReference type="Proteomes" id="UP001596139"/>
    </source>
</evidence>
<proteinExistence type="predicted"/>
<reference evidence="3" key="1">
    <citation type="journal article" date="2019" name="Int. J. Syst. Evol. Microbiol.">
        <title>The Global Catalogue of Microorganisms (GCM) 10K type strain sequencing project: providing services to taxonomists for standard genome sequencing and annotation.</title>
        <authorList>
            <consortium name="The Broad Institute Genomics Platform"/>
            <consortium name="The Broad Institute Genome Sequencing Center for Infectious Disease"/>
            <person name="Wu L."/>
            <person name="Ma J."/>
        </authorList>
    </citation>
    <scope>NUCLEOTIDE SEQUENCE [LARGE SCALE GENOMIC DNA]</scope>
    <source>
        <strain evidence="3">CGMCC 1.15180</strain>
    </source>
</reference>
<organism evidence="2 3">
    <name type="scientific">Streptomyces ochraceiscleroticus</name>
    <dbReference type="NCBI Taxonomy" id="47761"/>
    <lineage>
        <taxon>Bacteria</taxon>
        <taxon>Bacillati</taxon>
        <taxon>Actinomycetota</taxon>
        <taxon>Actinomycetes</taxon>
        <taxon>Kitasatosporales</taxon>
        <taxon>Streptomycetaceae</taxon>
        <taxon>Streptomyces</taxon>
    </lineage>
</organism>
<gene>
    <name evidence="2" type="ORF">ACFP4F_11530</name>
</gene>
<comment type="caution">
    <text evidence="2">The sequence shown here is derived from an EMBL/GenBank/DDBJ whole genome shotgun (WGS) entry which is preliminary data.</text>
</comment>
<keyword evidence="3" id="KW-1185">Reference proteome</keyword>
<name>A0ABW1MIL6_9ACTN</name>
<dbReference type="EMBL" id="JBHSPX010000004">
    <property type="protein sequence ID" value="MFC6063182.1"/>
    <property type="molecule type" value="Genomic_DNA"/>
</dbReference>
<dbReference type="RefSeq" id="WP_037799639.1">
    <property type="nucleotide sequence ID" value="NZ_JBHSPX010000004.1"/>
</dbReference>
<protein>
    <submittedName>
        <fullName evidence="2">DUF5947 family protein</fullName>
    </submittedName>
</protein>
<evidence type="ECO:0000256" key="1">
    <source>
        <dbReference type="SAM" id="MobiDB-lite"/>
    </source>
</evidence>
<evidence type="ECO:0000313" key="2">
    <source>
        <dbReference type="EMBL" id="MFC6063182.1"/>
    </source>
</evidence>
<dbReference type="Proteomes" id="UP001596139">
    <property type="component" value="Unassembled WGS sequence"/>
</dbReference>
<dbReference type="Pfam" id="PF19372">
    <property type="entry name" value="DUF5947"/>
    <property type="match status" value="1"/>
</dbReference>
<feature type="region of interest" description="Disordered" evidence="1">
    <location>
        <begin position="1"/>
        <end position="21"/>
    </location>
</feature>
<accession>A0ABW1MIL6</accession>
<dbReference type="InterPro" id="IPR045991">
    <property type="entry name" value="DUF5947"/>
</dbReference>